<gene>
    <name evidence="8" type="ORF">YC6258_04201</name>
</gene>
<proteinExistence type="inferred from homology"/>
<dbReference type="KEGG" id="gsn:YC6258_04201"/>
<evidence type="ECO:0000256" key="6">
    <source>
        <dbReference type="ARBA" id="ARBA00023033"/>
    </source>
</evidence>
<dbReference type="PRINTS" id="PR00463">
    <property type="entry name" value="EP450I"/>
</dbReference>
<dbReference type="InterPro" id="IPR002401">
    <property type="entry name" value="Cyt_P450_E_grp-I"/>
</dbReference>
<protein>
    <submittedName>
        <fullName evidence="8">Cytochrome P450</fullName>
    </submittedName>
</protein>
<dbReference type="GO" id="GO:0005506">
    <property type="term" value="F:iron ion binding"/>
    <property type="evidence" value="ECO:0007669"/>
    <property type="project" value="InterPro"/>
</dbReference>
<organism evidence="8 9">
    <name type="scientific">Gynuella sunshinyii YC6258</name>
    <dbReference type="NCBI Taxonomy" id="1445510"/>
    <lineage>
        <taxon>Bacteria</taxon>
        <taxon>Pseudomonadati</taxon>
        <taxon>Pseudomonadota</taxon>
        <taxon>Gammaproteobacteria</taxon>
        <taxon>Oceanospirillales</taxon>
        <taxon>Saccharospirillaceae</taxon>
        <taxon>Gynuella</taxon>
    </lineage>
</organism>
<dbReference type="SUPFAM" id="SSF48264">
    <property type="entry name" value="Cytochrome P450"/>
    <property type="match status" value="1"/>
</dbReference>
<dbReference type="PANTHER" id="PTHR24291">
    <property type="entry name" value="CYTOCHROME P450 FAMILY 4"/>
    <property type="match status" value="1"/>
</dbReference>
<reference evidence="8 9" key="1">
    <citation type="submission" date="2014-01" db="EMBL/GenBank/DDBJ databases">
        <title>Full genme sequencing of cellulolytic bacterium Gynuella sunshinyii YC6258T gen. nov., sp. nov.</title>
        <authorList>
            <person name="Khan H."/>
            <person name="Chung E.J."/>
            <person name="Chung Y.R."/>
        </authorList>
    </citation>
    <scope>NUCLEOTIDE SEQUENCE [LARGE SCALE GENOMIC DNA]</scope>
    <source>
        <strain evidence="8 9">YC6258</strain>
    </source>
</reference>
<dbReference type="InterPro" id="IPR001128">
    <property type="entry name" value="Cyt_P450"/>
</dbReference>
<evidence type="ECO:0000313" key="9">
    <source>
        <dbReference type="Proteomes" id="UP000032266"/>
    </source>
</evidence>
<keyword evidence="2 7" id="KW-0349">Heme</keyword>
<dbReference type="Pfam" id="PF00067">
    <property type="entry name" value="p450"/>
    <property type="match status" value="2"/>
</dbReference>
<evidence type="ECO:0000256" key="5">
    <source>
        <dbReference type="ARBA" id="ARBA00023004"/>
    </source>
</evidence>
<dbReference type="PRINTS" id="PR00385">
    <property type="entry name" value="P450"/>
</dbReference>
<name>A0A0C5VPU3_9GAMM</name>
<accession>A0A0C5VPU3</accession>
<keyword evidence="4" id="KW-0560">Oxidoreductase</keyword>
<dbReference type="Gene3D" id="1.10.630.10">
    <property type="entry name" value="Cytochrome P450"/>
    <property type="match status" value="1"/>
</dbReference>
<evidence type="ECO:0000256" key="4">
    <source>
        <dbReference type="ARBA" id="ARBA00023002"/>
    </source>
</evidence>
<comment type="similarity">
    <text evidence="1">Belongs to the cytochrome P450 family.</text>
</comment>
<evidence type="ECO:0000256" key="1">
    <source>
        <dbReference type="ARBA" id="ARBA00010617"/>
    </source>
</evidence>
<keyword evidence="6" id="KW-0503">Monooxygenase</keyword>
<dbReference type="GO" id="GO:0016705">
    <property type="term" value="F:oxidoreductase activity, acting on paired donors, with incorporation or reduction of molecular oxygen"/>
    <property type="evidence" value="ECO:0007669"/>
    <property type="project" value="InterPro"/>
</dbReference>
<evidence type="ECO:0000256" key="2">
    <source>
        <dbReference type="ARBA" id="ARBA00022617"/>
    </source>
</evidence>
<evidence type="ECO:0000313" key="8">
    <source>
        <dbReference type="EMBL" id="AJQ96236.1"/>
    </source>
</evidence>
<dbReference type="GO" id="GO:0004497">
    <property type="term" value="F:monooxygenase activity"/>
    <property type="evidence" value="ECO:0007669"/>
    <property type="project" value="UniProtKB-KW"/>
</dbReference>
<dbReference type="InterPro" id="IPR036396">
    <property type="entry name" value="Cyt_P450_sf"/>
</dbReference>
<dbReference type="HOGENOM" id="CLU_001570_5_1_6"/>
<dbReference type="STRING" id="1445510.YC6258_04201"/>
<dbReference type="PANTHER" id="PTHR24291:SF50">
    <property type="entry name" value="BIFUNCTIONAL ALBAFLAVENONE MONOOXYGENASE_TERPENE SYNTHASE"/>
    <property type="match status" value="1"/>
</dbReference>
<keyword evidence="3 7" id="KW-0479">Metal-binding</keyword>
<dbReference type="EMBL" id="CP007142">
    <property type="protein sequence ID" value="AJQ96236.1"/>
    <property type="molecule type" value="Genomic_DNA"/>
</dbReference>
<evidence type="ECO:0000256" key="7">
    <source>
        <dbReference type="PIRSR" id="PIRSR602401-1"/>
    </source>
</evidence>
<keyword evidence="9" id="KW-1185">Reference proteome</keyword>
<sequence>MQKTHQHDDSSLNSQFNYLFNGLFKTSIPLKNKLFLKTSIGPTPYWPLGNAHNFLGQSPYMVLKQYNDSFGNTVTFWLLKKANVLLVDPRDIQVLFEQYTPDIFKDSPKHAAGKYFRRSVFFANGSEWEKKRQHHPLSHQNIKSFFGMAQPMLRNICKHYINRINAFDEPKEIPLFDEMTRLSFEIFCQFMLGEKATYTTFDAYLTQMQDMHRRGTSLFPITGFSTARKAGYWRRKVEKTINSARNSPQKSFFSLPGWLSDQGQIDDSGFKLLRDEISTAFYAGTRNVASAVSFLIQLIAAHPDKYTQLQQTIDAFMQNHPNGYQYEDLAELEYLDCTLKETLRLYPTVPAFFREVLPGRQLELPSVVLPEKTQIFISSWVTHRNPELWPSPENFQPERFFEEPQKYTYFPFGVGRQICVGKAMTDFIVKVTVIELLSQLKFESLLPHNTSYIDNEYFSGIIIPSNGLAIKVRNLSSQQR</sequence>
<dbReference type="Proteomes" id="UP000032266">
    <property type="component" value="Chromosome"/>
</dbReference>
<dbReference type="GO" id="GO:0020037">
    <property type="term" value="F:heme binding"/>
    <property type="evidence" value="ECO:0007669"/>
    <property type="project" value="InterPro"/>
</dbReference>
<keyword evidence="5 7" id="KW-0408">Iron</keyword>
<dbReference type="AlphaFoldDB" id="A0A0C5VPU3"/>
<dbReference type="InterPro" id="IPR050196">
    <property type="entry name" value="Cytochrome_P450_Monoox"/>
</dbReference>
<evidence type="ECO:0000256" key="3">
    <source>
        <dbReference type="ARBA" id="ARBA00022723"/>
    </source>
</evidence>
<dbReference type="CDD" id="cd00302">
    <property type="entry name" value="cytochrome_P450"/>
    <property type="match status" value="1"/>
</dbReference>
<comment type="cofactor">
    <cofactor evidence="7">
        <name>heme</name>
        <dbReference type="ChEBI" id="CHEBI:30413"/>
    </cofactor>
</comment>
<feature type="binding site" description="axial binding residue" evidence="7">
    <location>
        <position position="419"/>
    </location>
    <ligand>
        <name>heme</name>
        <dbReference type="ChEBI" id="CHEBI:30413"/>
    </ligand>
    <ligandPart>
        <name>Fe</name>
        <dbReference type="ChEBI" id="CHEBI:18248"/>
    </ligandPart>
</feature>